<dbReference type="RefSeq" id="WP_008412315.1">
    <property type="nucleotide sequence ID" value="NZ_CAOS01000012.1"/>
</dbReference>
<feature type="transmembrane region" description="Helical" evidence="3">
    <location>
        <begin position="6"/>
        <end position="23"/>
    </location>
</feature>
<dbReference type="PANTHER" id="PTHR37313:SF2">
    <property type="entry name" value="UPF0749 PROTEIN YLXX"/>
    <property type="match status" value="1"/>
</dbReference>
<dbReference type="OrthoDB" id="9776196at2"/>
<dbReference type="Gene3D" id="3.30.70.1880">
    <property type="entry name" value="Protein of unknown function DUF881"/>
    <property type="match status" value="1"/>
</dbReference>
<dbReference type="PANTHER" id="PTHR37313">
    <property type="entry name" value="UPF0749 PROTEIN RV1825"/>
    <property type="match status" value="1"/>
</dbReference>
<reference evidence="4 5" key="1">
    <citation type="journal article" date="2013" name="Genome Announc.">
        <title>Genome Sequence of the Sulfate-Reducing Bacterium Desulfotomaculum hydrothermale Lam5(T).</title>
        <authorList>
            <person name="Amin O."/>
            <person name="Fardeau M.L."/>
            <person name="Valette O."/>
            <person name="Hirschler-Rea A."/>
            <person name="Barbe V."/>
            <person name="Medigue C."/>
            <person name="Vacherie B."/>
            <person name="Ollivier B."/>
            <person name="Bertin P.N."/>
            <person name="Dolla A."/>
        </authorList>
    </citation>
    <scope>NUCLEOTIDE SEQUENCE [LARGE SCALE GENOMIC DNA]</scope>
    <source>
        <strain evidence="5">Lam5 / DSM 18033</strain>
    </source>
</reference>
<keyword evidence="2" id="KW-0175">Coiled coil</keyword>
<evidence type="ECO:0000256" key="1">
    <source>
        <dbReference type="ARBA" id="ARBA00009108"/>
    </source>
</evidence>
<dbReference type="Pfam" id="PF05949">
    <property type="entry name" value="DUF881"/>
    <property type="match status" value="1"/>
</dbReference>
<feature type="coiled-coil region" evidence="2">
    <location>
        <begin position="40"/>
        <end position="74"/>
    </location>
</feature>
<sequence length="233" mass="25987">MKMEKYQWGIVLVGIVLGLMLSVQYRSYKDINETPPIARVQALSNEINQKKEERNRLQQRVNELREKLDKKASVSDINRRELEIYRIIAGTKAVVGPGVEVTLNDSNVALPPGQDPNLFVLHDEDVLRVINELKAAGAEAIALNGVRLIATSEIRCIGPTILTNKNKRLPAPFTITAIGNPDTLENSLFMKGGVVEQLKIWGIQVQVRKKTGIEIAEYTGPTTFEYARPAVEE</sequence>
<evidence type="ECO:0000256" key="2">
    <source>
        <dbReference type="SAM" id="Coils"/>
    </source>
</evidence>
<organism evidence="4 5">
    <name type="scientific">Desulforamulus hydrothermalis Lam5 = DSM 18033</name>
    <dbReference type="NCBI Taxonomy" id="1121428"/>
    <lineage>
        <taxon>Bacteria</taxon>
        <taxon>Bacillati</taxon>
        <taxon>Bacillota</taxon>
        <taxon>Clostridia</taxon>
        <taxon>Eubacteriales</taxon>
        <taxon>Peptococcaceae</taxon>
        <taxon>Desulforamulus</taxon>
    </lineage>
</organism>
<dbReference type="eggNOG" id="COG3879">
    <property type="taxonomic scope" value="Bacteria"/>
</dbReference>
<proteinExistence type="inferred from homology"/>
<comment type="caution">
    <text evidence="4">The sequence shown here is derived from an EMBL/GenBank/DDBJ whole genome shotgun (WGS) entry which is preliminary data.</text>
</comment>
<protein>
    <recommendedName>
        <fullName evidence="6">Division initiation protein</fullName>
    </recommendedName>
</protein>
<keyword evidence="5" id="KW-1185">Reference proteome</keyword>
<dbReference type="InterPro" id="IPR010273">
    <property type="entry name" value="DUF881"/>
</dbReference>
<comment type="similarity">
    <text evidence="1">Belongs to the UPF0749 family.</text>
</comment>
<keyword evidence="3" id="KW-1133">Transmembrane helix</keyword>
<gene>
    <name evidence="4" type="ORF">DESHY_50038</name>
</gene>
<dbReference type="EMBL" id="CAOS01000012">
    <property type="protein sequence ID" value="CCO08730.1"/>
    <property type="molecule type" value="Genomic_DNA"/>
</dbReference>
<evidence type="ECO:0008006" key="6">
    <source>
        <dbReference type="Google" id="ProtNLM"/>
    </source>
</evidence>
<evidence type="ECO:0000313" key="5">
    <source>
        <dbReference type="Proteomes" id="UP000009315"/>
    </source>
</evidence>
<evidence type="ECO:0000256" key="3">
    <source>
        <dbReference type="SAM" id="Phobius"/>
    </source>
</evidence>
<dbReference type="Proteomes" id="UP000009315">
    <property type="component" value="Unassembled WGS sequence"/>
</dbReference>
<dbReference type="STRING" id="1121428.DESHY_50038"/>
<name>K8E023_9FIRM</name>
<dbReference type="AlphaFoldDB" id="K8E023"/>
<accession>K8E023</accession>
<evidence type="ECO:0000313" key="4">
    <source>
        <dbReference type="EMBL" id="CCO08730.1"/>
    </source>
</evidence>
<keyword evidence="3" id="KW-0472">Membrane</keyword>
<keyword evidence="3" id="KW-0812">Transmembrane</keyword>